<gene>
    <name evidence="7 8" type="primary">murI</name>
    <name evidence="8" type="ORF">H8711_01630</name>
</gene>
<protein>
    <recommendedName>
        <fullName evidence="2 7">Glutamate racemase</fullName>
        <ecNumber evidence="2 7">5.1.1.3</ecNumber>
    </recommendedName>
</protein>
<dbReference type="GO" id="GO:0008360">
    <property type="term" value="P:regulation of cell shape"/>
    <property type="evidence" value="ECO:0007669"/>
    <property type="project" value="UniProtKB-KW"/>
</dbReference>
<keyword evidence="6 7" id="KW-0961">Cell wall biogenesis/degradation</keyword>
<evidence type="ECO:0000256" key="2">
    <source>
        <dbReference type="ARBA" id="ARBA00013090"/>
    </source>
</evidence>
<keyword evidence="4 7" id="KW-0573">Peptidoglycan synthesis</keyword>
<dbReference type="GO" id="GO:0071555">
    <property type="term" value="P:cell wall organization"/>
    <property type="evidence" value="ECO:0007669"/>
    <property type="project" value="UniProtKB-KW"/>
</dbReference>
<evidence type="ECO:0000256" key="1">
    <source>
        <dbReference type="ARBA" id="ARBA00001602"/>
    </source>
</evidence>
<dbReference type="SUPFAM" id="SSF53681">
    <property type="entry name" value="Aspartate/glutamate racemase"/>
    <property type="match status" value="2"/>
</dbReference>
<feature type="binding site" evidence="7">
    <location>
        <begin position="44"/>
        <end position="45"/>
    </location>
    <ligand>
        <name>substrate</name>
    </ligand>
</feature>
<dbReference type="GO" id="GO:0009252">
    <property type="term" value="P:peptidoglycan biosynthetic process"/>
    <property type="evidence" value="ECO:0007669"/>
    <property type="project" value="UniProtKB-UniRule"/>
</dbReference>
<dbReference type="InterPro" id="IPR001920">
    <property type="entry name" value="Asp/Glu_race"/>
</dbReference>
<keyword evidence="3 7" id="KW-0133">Cell shape</keyword>
<feature type="binding site" evidence="7">
    <location>
        <begin position="76"/>
        <end position="77"/>
    </location>
    <ligand>
        <name>substrate</name>
    </ligand>
</feature>
<comment type="similarity">
    <text evidence="7">Belongs to the aspartate/glutamate racemases family.</text>
</comment>
<evidence type="ECO:0000256" key="4">
    <source>
        <dbReference type="ARBA" id="ARBA00022984"/>
    </source>
</evidence>
<evidence type="ECO:0000313" key="8">
    <source>
        <dbReference type="EMBL" id="MBC8545638.1"/>
    </source>
</evidence>
<dbReference type="NCBIfam" id="TIGR00067">
    <property type="entry name" value="glut_race"/>
    <property type="match status" value="1"/>
</dbReference>
<dbReference type="EMBL" id="JACRST010000001">
    <property type="protein sequence ID" value="MBC8545638.1"/>
    <property type="molecule type" value="Genomic_DNA"/>
</dbReference>
<dbReference type="EC" id="5.1.1.3" evidence="2 7"/>
<comment type="caution">
    <text evidence="8">The sequence shown here is derived from an EMBL/GenBank/DDBJ whole genome shotgun (WGS) entry which is preliminary data.</text>
</comment>
<keyword evidence="5 7" id="KW-0413">Isomerase</keyword>
<dbReference type="InterPro" id="IPR033134">
    <property type="entry name" value="Asp/Glu_racemase_AS_2"/>
</dbReference>
<feature type="active site" description="Proton donor/acceptor" evidence="7">
    <location>
        <position position="75"/>
    </location>
</feature>
<proteinExistence type="inferred from homology"/>
<evidence type="ECO:0000256" key="3">
    <source>
        <dbReference type="ARBA" id="ARBA00022960"/>
    </source>
</evidence>
<keyword evidence="9" id="KW-1185">Reference proteome</keyword>
<name>A0A926DXE1_9FIRM</name>
<dbReference type="Pfam" id="PF01177">
    <property type="entry name" value="Asp_Glu_race"/>
    <property type="match status" value="1"/>
</dbReference>
<dbReference type="Gene3D" id="3.40.50.1860">
    <property type="match status" value="2"/>
</dbReference>
<dbReference type="AlphaFoldDB" id="A0A926DXE1"/>
<reference evidence="8" key="1">
    <citation type="submission" date="2020-08" db="EMBL/GenBank/DDBJ databases">
        <title>Genome public.</title>
        <authorList>
            <person name="Liu C."/>
            <person name="Sun Q."/>
        </authorList>
    </citation>
    <scope>NUCLEOTIDE SEQUENCE</scope>
    <source>
        <strain evidence="8">NSJ-31</strain>
    </source>
</reference>
<organism evidence="8 9">
    <name type="scientific">Ligaoa zhengdingensis</name>
    <dbReference type="NCBI Taxonomy" id="2763658"/>
    <lineage>
        <taxon>Bacteria</taxon>
        <taxon>Bacillati</taxon>
        <taxon>Bacillota</taxon>
        <taxon>Clostridia</taxon>
        <taxon>Eubacteriales</taxon>
        <taxon>Oscillospiraceae</taxon>
        <taxon>Ligaoa</taxon>
    </lineage>
</organism>
<evidence type="ECO:0000256" key="5">
    <source>
        <dbReference type="ARBA" id="ARBA00023235"/>
    </source>
</evidence>
<dbReference type="GO" id="GO:0008881">
    <property type="term" value="F:glutamate racemase activity"/>
    <property type="evidence" value="ECO:0007669"/>
    <property type="project" value="UniProtKB-UniRule"/>
</dbReference>
<dbReference type="InterPro" id="IPR015942">
    <property type="entry name" value="Asp/Glu/hydantoin_racemase"/>
</dbReference>
<dbReference type="PANTHER" id="PTHR21198">
    <property type="entry name" value="GLUTAMATE RACEMASE"/>
    <property type="match status" value="1"/>
</dbReference>
<sequence>MNENRKRIGVLDSGVGGLTVVKELERQLPHEDIVYFGDNKHCPYGNRTADNIVEIARSTIGFLREQGIKAVVVACNTTSSLLPRFQAEYPFPIFGIIGPVARAVARRGLPAVGVIATELTIRTGAYERLIHENDPSIAVYSEPSHNLAALVDCGEFDLDAIRAEVKGHLDHMLAAYPLGHVLYGCTHYPIVSEVFEQAAPGVEFINPACAQVAAAAEYLRNNNLLNDTGGGRFDIYMSGSAPVYQAVLERLAIKTPAVIHSV</sequence>
<dbReference type="RefSeq" id="WP_249281790.1">
    <property type="nucleotide sequence ID" value="NZ_JACRST010000001.1"/>
</dbReference>
<comment type="function">
    <text evidence="7">Provides the (R)-glutamate required for cell wall biosynthesis.</text>
</comment>
<dbReference type="Proteomes" id="UP000653127">
    <property type="component" value="Unassembled WGS sequence"/>
</dbReference>
<dbReference type="HAMAP" id="MF_00258">
    <property type="entry name" value="Glu_racemase"/>
    <property type="match status" value="1"/>
</dbReference>
<dbReference type="PROSITE" id="PS00924">
    <property type="entry name" value="ASP_GLU_RACEMASE_2"/>
    <property type="match status" value="1"/>
</dbReference>
<evidence type="ECO:0000256" key="7">
    <source>
        <dbReference type="HAMAP-Rule" id="MF_00258"/>
    </source>
</evidence>
<accession>A0A926DXE1</accession>
<evidence type="ECO:0000313" key="9">
    <source>
        <dbReference type="Proteomes" id="UP000653127"/>
    </source>
</evidence>
<feature type="binding site" evidence="7">
    <location>
        <begin position="186"/>
        <end position="187"/>
    </location>
    <ligand>
        <name>substrate</name>
    </ligand>
</feature>
<feature type="binding site" evidence="7">
    <location>
        <begin position="12"/>
        <end position="13"/>
    </location>
    <ligand>
        <name>substrate</name>
    </ligand>
</feature>
<comment type="catalytic activity">
    <reaction evidence="1 7">
        <text>L-glutamate = D-glutamate</text>
        <dbReference type="Rhea" id="RHEA:12813"/>
        <dbReference type="ChEBI" id="CHEBI:29985"/>
        <dbReference type="ChEBI" id="CHEBI:29986"/>
        <dbReference type="EC" id="5.1.1.3"/>
    </reaction>
</comment>
<evidence type="ECO:0000256" key="6">
    <source>
        <dbReference type="ARBA" id="ARBA00023316"/>
    </source>
</evidence>
<feature type="active site" description="Proton donor/acceptor" evidence="7">
    <location>
        <position position="185"/>
    </location>
</feature>
<dbReference type="PANTHER" id="PTHR21198:SF3">
    <property type="entry name" value="GLUTAMATE RACEMASE"/>
    <property type="match status" value="1"/>
</dbReference>
<dbReference type="InterPro" id="IPR004391">
    <property type="entry name" value="Glu_race"/>
</dbReference>
<comment type="pathway">
    <text evidence="7">Cell wall biogenesis; peptidoglycan biosynthesis.</text>
</comment>